<evidence type="ECO:0000256" key="7">
    <source>
        <dbReference type="ARBA" id="ARBA00023136"/>
    </source>
</evidence>
<accession>A0A8S4BRE6</accession>
<name>A0A8S4BRE6_9TELE</name>
<dbReference type="EC" id="2.4.1.-" evidence="8"/>
<keyword evidence="10" id="KW-1185">Reference proteome</keyword>
<evidence type="ECO:0000256" key="3">
    <source>
        <dbReference type="ARBA" id="ARBA00022676"/>
    </source>
</evidence>
<dbReference type="InterPro" id="IPR008166">
    <property type="entry name" value="Glyco_transf_92"/>
</dbReference>
<evidence type="ECO:0000256" key="4">
    <source>
        <dbReference type="ARBA" id="ARBA00022679"/>
    </source>
</evidence>
<keyword evidence="7" id="KW-0472">Membrane</keyword>
<keyword evidence="5" id="KW-0812">Transmembrane</keyword>
<dbReference type="PANTHER" id="PTHR21461">
    <property type="entry name" value="GLYCOSYLTRANSFERASE FAMILY 92 PROTEIN"/>
    <property type="match status" value="1"/>
</dbReference>
<evidence type="ECO:0000256" key="2">
    <source>
        <dbReference type="ARBA" id="ARBA00007647"/>
    </source>
</evidence>
<evidence type="ECO:0000256" key="1">
    <source>
        <dbReference type="ARBA" id="ARBA00004167"/>
    </source>
</evidence>
<dbReference type="GO" id="GO:0016020">
    <property type="term" value="C:membrane"/>
    <property type="evidence" value="ECO:0007669"/>
    <property type="project" value="UniProtKB-SubCell"/>
</dbReference>
<dbReference type="AlphaFoldDB" id="A0A8S4BRE6"/>
<sequence>MGLCRHLLPPPKLFRGLLVLSVLVTLIVLRVGYRSSVPASPSTVRVISVALRGQPAAYRCLLCCGEELRASEASLHIHSHFHYPYGTGDITCPVPEGCQAPSHVAVTTPDAPESDGASPQGFFFFLRSQWLVQSLEMLQLLGVDRVVVYNSSCSPQTQKVLEYYTKKGLMEVIPWTVSDHLNVSHGWMPSLDPGDLHYFGQIAALNDCLYRYMYRSKYTSLHDVDELILPQAVPR</sequence>
<keyword evidence="4 8" id="KW-0808">Transferase</keyword>
<dbReference type="GO" id="GO:0005737">
    <property type="term" value="C:cytoplasm"/>
    <property type="evidence" value="ECO:0007669"/>
    <property type="project" value="TreeGrafter"/>
</dbReference>
<dbReference type="Pfam" id="PF01697">
    <property type="entry name" value="Glyco_transf_92"/>
    <property type="match status" value="1"/>
</dbReference>
<evidence type="ECO:0000313" key="10">
    <source>
        <dbReference type="Proteomes" id="UP000677803"/>
    </source>
</evidence>
<dbReference type="PANTHER" id="PTHR21461:SF52">
    <property type="entry name" value="GLYCOSYLTRANSFERASE FAMILY 92 PROTEIN"/>
    <property type="match status" value="1"/>
</dbReference>
<keyword evidence="3 8" id="KW-0328">Glycosyltransferase</keyword>
<comment type="similarity">
    <text evidence="2 8">Belongs to the glycosyltransferase 92 family.</text>
</comment>
<comment type="subcellular location">
    <subcellularLocation>
        <location evidence="1">Membrane</location>
        <topology evidence="1">Single-pass membrane protein</topology>
    </subcellularLocation>
</comment>
<dbReference type="OrthoDB" id="2526284at2759"/>
<comment type="caution">
    <text evidence="9">The sequence shown here is derived from an EMBL/GenBank/DDBJ whole genome shotgun (WGS) entry which is preliminary data.</text>
</comment>
<proteinExistence type="inferred from homology"/>
<evidence type="ECO:0000256" key="5">
    <source>
        <dbReference type="ARBA" id="ARBA00022692"/>
    </source>
</evidence>
<evidence type="ECO:0000256" key="6">
    <source>
        <dbReference type="ARBA" id="ARBA00022989"/>
    </source>
</evidence>
<gene>
    <name evidence="9" type="ORF">MMEN_LOCUS18880</name>
</gene>
<evidence type="ECO:0000313" key="9">
    <source>
        <dbReference type="EMBL" id="CAG6008499.1"/>
    </source>
</evidence>
<organism evidence="9 10">
    <name type="scientific">Menidia menidia</name>
    <name type="common">Atlantic silverside</name>
    <dbReference type="NCBI Taxonomy" id="238744"/>
    <lineage>
        <taxon>Eukaryota</taxon>
        <taxon>Metazoa</taxon>
        <taxon>Chordata</taxon>
        <taxon>Craniata</taxon>
        <taxon>Vertebrata</taxon>
        <taxon>Euteleostomi</taxon>
        <taxon>Actinopterygii</taxon>
        <taxon>Neopterygii</taxon>
        <taxon>Teleostei</taxon>
        <taxon>Neoteleostei</taxon>
        <taxon>Acanthomorphata</taxon>
        <taxon>Ovalentaria</taxon>
        <taxon>Atherinomorphae</taxon>
        <taxon>Atheriniformes</taxon>
        <taxon>Atherinopsidae</taxon>
        <taxon>Menidiinae</taxon>
        <taxon>Menidia</taxon>
    </lineage>
</organism>
<dbReference type="GO" id="GO:0016757">
    <property type="term" value="F:glycosyltransferase activity"/>
    <property type="evidence" value="ECO:0007669"/>
    <property type="project" value="UniProtKB-UniRule"/>
</dbReference>
<protein>
    <recommendedName>
        <fullName evidence="8">Glycosyltransferase family 92 protein</fullName>
        <ecNumber evidence="8">2.4.1.-</ecNumber>
    </recommendedName>
</protein>
<keyword evidence="6" id="KW-1133">Transmembrane helix</keyword>
<evidence type="ECO:0000256" key="8">
    <source>
        <dbReference type="RuleBase" id="RU366017"/>
    </source>
</evidence>
<dbReference type="EMBL" id="CAJRST010037777">
    <property type="protein sequence ID" value="CAG6008499.1"/>
    <property type="molecule type" value="Genomic_DNA"/>
</dbReference>
<dbReference type="Proteomes" id="UP000677803">
    <property type="component" value="Unassembled WGS sequence"/>
</dbReference>
<reference evidence="9" key="1">
    <citation type="submission" date="2021-05" db="EMBL/GenBank/DDBJ databases">
        <authorList>
            <person name="Tigano A."/>
        </authorList>
    </citation>
    <scope>NUCLEOTIDE SEQUENCE</scope>
</reference>